<evidence type="ECO:0008006" key="3">
    <source>
        <dbReference type="Google" id="ProtNLM"/>
    </source>
</evidence>
<dbReference type="RefSeq" id="WP_015211821.1">
    <property type="nucleotide sequence ID" value="NC_019764.1"/>
</dbReference>
<reference evidence="1 2" key="1">
    <citation type="submission" date="2012-05" db="EMBL/GenBank/DDBJ databases">
        <title>Finished plasmid 4 of genome of Oscillatoria sp. PCC 7112.</title>
        <authorList>
            <consortium name="US DOE Joint Genome Institute"/>
            <person name="Gugger M."/>
            <person name="Coursin T."/>
            <person name="Rippka R."/>
            <person name="Tandeau De Marsac N."/>
            <person name="Huntemann M."/>
            <person name="Wei C.-L."/>
            <person name="Han J."/>
            <person name="Detter J.C."/>
            <person name="Han C."/>
            <person name="Tapia R."/>
            <person name="Davenport K."/>
            <person name="Daligault H."/>
            <person name="Erkkila T."/>
            <person name="Gu W."/>
            <person name="Munk A.C.C."/>
            <person name="Teshima H."/>
            <person name="Xu Y."/>
            <person name="Chain P."/>
            <person name="Chen A."/>
            <person name="Krypides N."/>
            <person name="Mavromatis K."/>
            <person name="Markowitz V."/>
            <person name="Szeto E."/>
            <person name="Ivanova N."/>
            <person name="Mikhailova N."/>
            <person name="Ovchinnikova G."/>
            <person name="Pagani I."/>
            <person name="Pati A."/>
            <person name="Goodwin L."/>
            <person name="Peters L."/>
            <person name="Pitluck S."/>
            <person name="Woyke T."/>
            <person name="Kerfeld C."/>
        </authorList>
    </citation>
    <scope>NUCLEOTIDE SEQUENCE [LARGE SCALE GENOMIC DNA]</scope>
    <source>
        <strain evidence="1 2">PCC 7112</strain>
        <plasmid evidence="1 2">pOSC7112.04</plasmid>
    </source>
</reference>
<keyword evidence="1" id="KW-0614">Plasmid</keyword>
<keyword evidence="2" id="KW-1185">Reference proteome</keyword>
<proteinExistence type="predicted"/>
<dbReference type="InterPro" id="IPR029063">
    <property type="entry name" value="SAM-dependent_MTases_sf"/>
</dbReference>
<dbReference type="Gene3D" id="3.40.50.150">
    <property type="entry name" value="Vaccinia Virus protein VP39"/>
    <property type="match status" value="1"/>
</dbReference>
<evidence type="ECO:0000313" key="1">
    <source>
        <dbReference type="EMBL" id="AFZ10947.1"/>
    </source>
</evidence>
<dbReference type="HOGENOM" id="CLU_1531050_0_0_3"/>
<geneLocation type="plasmid" evidence="1 2">
    <name>pOSC7112.04</name>
</geneLocation>
<dbReference type="SUPFAM" id="SSF53335">
    <property type="entry name" value="S-adenosyl-L-methionine-dependent methyltransferases"/>
    <property type="match status" value="1"/>
</dbReference>
<dbReference type="EMBL" id="CP003618">
    <property type="protein sequence ID" value="AFZ10947.1"/>
    <property type="molecule type" value="Genomic_DNA"/>
</dbReference>
<protein>
    <recommendedName>
        <fullName evidence="3">Methyltransferase type 11</fullName>
    </recommendedName>
</protein>
<dbReference type="Proteomes" id="UP000010478">
    <property type="component" value="Plasmid pOSC7112.04"/>
</dbReference>
<dbReference type="KEGG" id="oni:Osc7112_6864"/>
<accession>K9VTZ1</accession>
<organism evidence="1 2">
    <name type="scientific">Phormidium nigroviride PCC 7112</name>
    <dbReference type="NCBI Taxonomy" id="179408"/>
    <lineage>
        <taxon>Bacteria</taxon>
        <taxon>Bacillati</taxon>
        <taxon>Cyanobacteriota</taxon>
        <taxon>Cyanophyceae</taxon>
        <taxon>Oscillatoriophycideae</taxon>
        <taxon>Oscillatoriales</taxon>
        <taxon>Oscillatoriaceae</taxon>
        <taxon>Phormidium</taxon>
    </lineage>
</organism>
<sequence length="175" mass="20149">MLGVFEQKLNNAKPGLKEKVQLILGDMTAPPINRRKFCLIIFGGSQFLHLSTDEQRLSCLNNSRCLLADEGVIVISNSNLSQKSEYNRTEKSEQLNHEWILQAQGKWENGAYQENFKLIPTSQMQQEYLFGWRLYPVKDTHMKNLIESAGLRCVTLPSNLPMPQGRYIYICRNNI</sequence>
<dbReference type="AlphaFoldDB" id="K9VTZ1"/>
<name>K9VTZ1_9CYAN</name>
<gene>
    <name evidence="1" type="ORF">Osc7112_6864</name>
</gene>
<dbReference type="eggNOG" id="COG2226">
    <property type="taxonomic scope" value="Bacteria"/>
</dbReference>
<evidence type="ECO:0000313" key="2">
    <source>
        <dbReference type="Proteomes" id="UP000010478"/>
    </source>
</evidence>